<dbReference type="Proteomes" id="UP000675409">
    <property type="component" value="Unassembled WGS sequence"/>
</dbReference>
<proteinExistence type="predicted"/>
<comment type="caution">
    <text evidence="4">The sequence shown here is derived from an EMBL/GenBank/DDBJ whole genome shotgun (WGS) entry which is preliminary data.</text>
</comment>
<dbReference type="EMBL" id="JABBYC010000014">
    <property type="protein sequence ID" value="MBL0886654.1"/>
    <property type="molecule type" value="Genomic_DNA"/>
</dbReference>
<feature type="DNA-binding region" description="H-T-H motif" evidence="2">
    <location>
        <begin position="35"/>
        <end position="54"/>
    </location>
</feature>
<dbReference type="Pfam" id="PF00440">
    <property type="entry name" value="TetR_N"/>
    <property type="match status" value="1"/>
</dbReference>
<dbReference type="SUPFAM" id="SSF46689">
    <property type="entry name" value="Homeodomain-like"/>
    <property type="match status" value="1"/>
</dbReference>
<dbReference type="InterPro" id="IPR009057">
    <property type="entry name" value="Homeodomain-like_sf"/>
</dbReference>
<reference evidence="4 5" key="1">
    <citation type="journal article" date="2021" name="Arch. Microbiol.">
        <title>Myceligenerans indicum sp. nov., an actinobacterium isolated from mangrove sediment of Sundarbans, India.</title>
        <authorList>
            <person name="Asha K."/>
            <person name="Bhadury P."/>
        </authorList>
    </citation>
    <scope>NUCLEOTIDE SEQUENCE [LARGE SCALE GENOMIC DNA]</scope>
    <source>
        <strain evidence="4 5">I2</strain>
    </source>
</reference>
<dbReference type="PRINTS" id="PR00455">
    <property type="entry name" value="HTHTETR"/>
</dbReference>
<dbReference type="Gene3D" id="1.10.357.10">
    <property type="entry name" value="Tetracycline Repressor, domain 2"/>
    <property type="match status" value="1"/>
</dbReference>
<evidence type="ECO:0000256" key="2">
    <source>
        <dbReference type="PROSITE-ProRule" id="PRU00335"/>
    </source>
</evidence>
<protein>
    <submittedName>
        <fullName evidence="4">TetR/AcrR family transcriptional regulator</fullName>
    </submittedName>
</protein>
<evidence type="ECO:0000256" key="1">
    <source>
        <dbReference type="ARBA" id="ARBA00023125"/>
    </source>
</evidence>
<dbReference type="InterPro" id="IPR050624">
    <property type="entry name" value="HTH-type_Tx_Regulator"/>
</dbReference>
<evidence type="ECO:0000313" key="4">
    <source>
        <dbReference type="EMBL" id="MBL0886654.1"/>
    </source>
</evidence>
<dbReference type="PANTHER" id="PTHR43479:SF7">
    <property type="entry name" value="TETR-FAMILY TRANSCRIPTIONAL REGULATOR"/>
    <property type="match status" value="1"/>
</dbReference>
<evidence type="ECO:0000313" key="5">
    <source>
        <dbReference type="Proteomes" id="UP000675409"/>
    </source>
</evidence>
<keyword evidence="1 2" id="KW-0238">DNA-binding</keyword>
<evidence type="ECO:0000259" key="3">
    <source>
        <dbReference type="PROSITE" id="PS50977"/>
    </source>
</evidence>
<organism evidence="4 5">
    <name type="scientific">Myceligenerans indicum</name>
    <dbReference type="NCBI Taxonomy" id="2593663"/>
    <lineage>
        <taxon>Bacteria</taxon>
        <taxon>Bacillati</taxon>
        <taxon>Actinomycetota</taxon>
        <taxon>Actinomycetes</taxon>
        <taxon>Micrococcales</taxon>
        <taxon>Promicromonosporaceae</taxon>
        <taxon>Myceligenerans</taxon>
    </lineage>
</organism>
<accession>A0ABS1LKH7</accession>
<keyword evidence="5" id="KW-1185">Reference proteome</keyword>
<gene>
    <name evidence="4" type="ORF">HGK34_10290</name>
</gene>
<dbReference type="InterPro" id="IPR001647">
    <property type="entry name" value="HTH_TetR"/>
</dbReference>
<dbReference type="PANTHER" id="PTHR43479">
    <property type="entry name" value="ACREF/ENVCD OPERON REPRESSOR-RELATED"/>
    <property type="match status" value="1"/>
</dbReference>
<sequence>MTMVTTQDRRVRRTRRALLDALLALMAEKGYEEVTIQDIIDRADVGRSTFYNHYSNKEDLLKDGFADLRLLIDPSGGDASGRPPDPLRFSLPLLRHLDEQRQVAMTVFGAGRLHPVLAVIEGLLADIVRGELPAFTAGGIPREAVVGHIIGSHLALVQWWLMTSPDSTPEEVDAIFRALTRPPGAADRMPPGPPG</sequence>
<feature type="domain" description="HTH tetR-type" evidence="3">
    <location>
        <begin position="12"/>
        <end position="72"/>
    </location>
</feature>
<dbReference type="PROSITE" id="PS50977">
    <property type="entry name" value="HTH_TETR_2"/>
    <property type="match status" value="1"/>
</dbReference>
<name>A0ABS1LKH7_9MICO</name>